<reference evidence="4 5" key="1">
    <citation type="submission" date="2019-12" db="EMBL/GenBank/DDBJ databases">
        <title>Genomic-based taxomic classification of the family Erythrobacteraceae.</title>
        <authorList>
            <person name="Xu L."/>
        </authorList>
    </citation>
    <scope>NUCLEOTIDE SEQUENCE [LARGE SCALE GENOMIC DNA]</scope>
    <source>
        <strain evidence="4 5">100921-2</strain>
    </source>
</reference>
<feature type="chain" id="PRO_5026085107" evidence="2">
    <location>
        <begin position="23"/>
        <end position="698"/>
    </location>
</feature>
<accession>A0A6I4TF58</accession>
<dbReference type="SUPFAM" id="SSF56935">
    <property type="entry name" value="Porins"/>
    <property type="match status" value="1"/>
</dbReference>
<dbReference type="Gene3D" id="2.170.130.10">
    <property type="entry name" value="TonB-dependent receptor, plug domain"/>
    <property type="match status" value="1"/>
</dbReference>
<evidence type="ECO:0000313" key="4">
    <source>
        <dbReference type="EMBL" id="MXO75723.1"/>
    </source>
</evidence>
<gene>
    <name evidence="4" type="ORF">GRI40_10885</name>
</gene>
<dbReference type="Proteomes" id="UP000439522">
    <property type="component" value="Unassembled WGS sequence"/>
</dbReference>
<feature type="signal peptide" evidence="2">
    <location>
        <begin position="1"/>
        <end position="22"/>
    </location>
</feature>
<dbReference type="AlphaFoldDB" id="A0A6I4TF58"/>
<evidence type="ECO:0000259" key="3">
    <source>
        <dbReference type="Pfam" id="PF07715"/>
    </source>
</evidence>
<proteinExistence type="predicted"/>
<dbReference type="InterPro" id="IPR037066">
    <property type="entry name" value="Plug_dom_sf"/>
</dbReference>
<keyword evidence="5" id="KW-1185">Reference proteome</keyword>
<evidence type="ECO:0000256" key="1">
    <source>
        <dbReference type="SAM" id="MobiDB-lite"/>
    </source>
</evidence>
<dbReference type="InterPro" id="IPR012910">
    <property type="entry name" value="Plug_dom"/>
</dbReference>
<evidence type="ECO:0000313" key="5">
    <source>
        <dbReference type="Proteomes" id="UP000439522"/>
    </source>
</evidence>
<dbReference type="Pfam" id="PF07715">
    <property type="entry name" value="Plug"/>
    <property type="match status" value="1"/>
</dbReference>
<comment type="caution">
    <text evidence="4">The sequence shown here is derived from an EMBL/GenBank/DDBJ whole genome shotgun (WGS) entry which is preliminary data.</text>
</comment>
<sequence>MKSAAAALSLLAATALTAPAFAQGTETGDAPPPTPSEVTTPAAPEGRQVYTPADFARYAPKTAGDMLDQVPGFNIRNSETLRGLGQATGNVLFNGQRPSTKSDDIGTLLSRIPAATVERIEIVDGATLDIPGLSGQVANIVYTSAGLSGQFSWAAGLRAHYADPLFTRGGVSVSGRSGALEYEVGLDNTQAGRSAAGGPTVIYNGLGAIAQRRSDVWTNNFDAPKLSGKLTWNGAGGSLAHLNGHYQRIYERYDERGERTAPGLPDELRTVRDRSETWNYEIGGDYEFGVGPGRLKLIGLRQFSHEPYLQEVVSDFADPVPSIGDGYAQTGDLAETIGRGEYSWKMFGGDWQLSAEAAFNSLDNVASVAALGPDGRFEYVPFPGGTGAVKEDRYEALLSFGRPLTNTLSFQIVGGAEHSTITQSGANGLTRSFFRPKGTLSLAWKPSDTFDASLKIRRRVLQLSFYDFLARAFLNDDNVNSGNTALRPQQDWSYEGEINKKLGPWGSQQFRFVYRDVSDYVDIIPVPGGESTGNIAKSWAAAIVSTSTFTFDPLGLKGLKLDMTGVLQTSRLRDPFTGEMRQWSGFTTRQLYGTLRYDMPETDWAFGASAEHNYNKPRYRSNSVDRVWEGPWWASLFVEHKDLCGLTVKATAGNLLNARSRRERIFYTGLRGDSPISSIESRDRLIGPTFTLSVRGNF</sequence>
<dbReference type="OrthoDB" id="7622322at2"/>
<keyword evidence="2" id="KW-0732">Signal</keyword>
<keyword evidence="4" id="KW-0675">Receptor</keyword>
<protein>
    <submittedName>
        <fullName evidence="4">TonB-dependent receptor plug domain-containing protein</fullName>
    </submittedName>
</protein>
<feature type="region of interest" description="Disordered" evidence="1">
    <location>
        <begin position="23"/>
        <end position="47"/>
    </location>
</feature>
<name>A0A6I4TF58_9SPHN</name>
<organism evidence="4 5">
    <name type="scientific">Tsuneonella aeria</name>
    <dbReference type="NCBI Taxonomy" id="1837929"/>
    <lineage>
        <taxon>Bacteria</taxon>
        <taxon>Pseudomonadati</taxon>
        <taxon>Pseudomonadota</taxon>
        <taxon>Alphaproteobacteria</taxon>
        <taxon>Sphingomonadales</taxon>
        <taxon>Erythrobacteraceae</taxon>
        <taxon>Tsuneonella</taxon>
    </lineage>
</organism>
<dbReference type="EMBL" id="WTZA01000002">
    <property type="protein sequence ID" value="MXO75723.1"/>
    <property type="molecule type" value="Genomic_DNA"/>
</dbReference>
<feature type="domain" description="TonB-dependent receptor plug" evidence="3">
    <location>
        <begin position="43"/>
        <end position="127"/>
    </location>
</feature>
<dbReference type="RefSeq" id="WP_160611613.1">
    <property type="nucleotide sequence ID" value="NZ_WTZA01000002.1"/>
</dbReference>
<evidence type="ECO:0000256" key="2">
    <source>
        <dbReference type="SAM" id="SignalP"/>
    </source>
</evidence>